<feature type="non-terminal residue" evidence="1">
    <location>
        <position position="1"/>
    </location>
</feature>
<accession>A0A7J9HWQ9</accession>
<dbReference type="Proteomes" id="UP000593560">
    <property type="component" value="Unassembled WGS sequence"/>
</dbReference>
<organism evidence="1 2">
    <name type="scientific">Gossypium harknessii</name>
    <dbReference type="NCBI Taxonomy" id="34285"/>
    <lineage>
        <taxon>Eukaryota</taxon>
        <taxon>Viridiplantae</taxon>
        <taxon>Streptophyta</taxon>
        <taxon>Embryophyta</taxon>
        <taxon>Tracheophyta</taxon>
        <taxon>Spermatophyta</taxon>
        <taxon>Magnoliopsida</taxon>
        <taxon>eudicotyledons</taxon>
        <taxon>Gunneridae</taxon>
        <taxon>Pentapetalae</taxon>
        <taxon>rosids</taxon>
        <taxon>malvids</taxon>
        <taxon>Malvales</taxon>
        <taxon>Malvaceae</taxon>
        <taxon>Malvoideae</taxon>
        <taxon>Gossypium</taxon>
    </lineage>
</organism>
<dbReference type="OrthoDB" id="1463630at2759"/>
<dbReference type="AlphaFoldDB" id="A0A7J9HWQ9"/>
<reference evidence="1 2" key="1">
    <citation type="journal article" date="2019" name="Genome Biol. Evol.">
        <title>Insights into the evolution of the New World diploid cottons (Gossypium, subgenus Houzingenia) based on genome sequencing.</title>
        <authorList>
            <person name="Grover C.E."/>
            <person name="Arick M.A. 2nd"/>
            <person name="Thrash A."/>
            <person name="Conover J.L."/>
            <person name="Sanders W.S."/>
            <person name="Peterson D.G."/>
            <person name="Frelichowski J.E."/>
            <person name="Scheffler J.A."/>
            <person name="Scheffler B.E."/>
            <person name="Wendel J.F."/>
        </authorList>
    </citation>
    <scope>NUCLEOTIDE SEQUENCE [LARGE SCALE GENOMIC DNA]</scope>
    <source>
        <strain evidence="1">0</strain>
        <tissue evidence="1">Leaf</tissue>
    </source>
</reference>
<dbReference type="EMBL" id="JABFAD010000012">
    <property type="protein sequence ID" value="MBA0814299.1"/>
    <property type="molecule type" value="Genomic_DNA"/>
</dbReference>
<evidence type="ECO:0000313" key="1">
    <source>
        <dbReference type="EMBL" id="MBA0814299.1"/>
    </source>
</evidence>
<sequence>MCRRARVVATMSQISMLCRNEKPLDVGWLYVRLAGRDDEIIAMQIYYRRRLYNTCKAAFSTSGPVSDEALERVRTML</sequence>
<comment type="caution">
    <text evidence="1">The sequence shown here is derived from an EMBL/GenBank/DDBJ whole genome shotgun (WGS) entry which is preliminary data.</text>
</comment>
<keyword evidence="2" id="KW-1185">Reference proteome</keyword>
<evidence type="ECO:0000313" key="2">
    <source>
        <dbReference type="Proteomes" id="UP000593560"/>
    </source>
</evidence>
<protein>
    <submittedName>
        <fullName evidence="1">Uncharacterized protein</fullName>
    </submittedName>
</protein>
<proteinExistence type="predicted"/>
<name>A0A7J9HWQ9_9ROSI</name>
<gene>
    <name evidence="1" type="ORF">Gohar_020138</name>
</gene>